<gene>
    <name evidence="1" type="ORF">QGM71_08725</name>
</gene>
<keyword evidence="2" id="KW-1185">Reference proteome</keyword>
<dbReference type="Pfam" id="PF10842">
    <property type="entry name" value="DUF2642"/>
    <property type="match status" value="1"/>
</dbReference>
<accession>A0ABU6KGJ8</accession>
<reference evidence="1 2" key="1">
    <citation type="journal article" date="2024" name="Int. J. Syst. Evol. Microbiol.">
        <title>Virgibacillus tibetensis sp. nov., isolated from salt lake on the Tibetan Plateau of China.</title>
        <authorList>
            <person name="Phurbu D."/>
            <person name="Liu Z.-X."/>
            <person name="Wang R."/>
            <person name="Zheng Y.-Y."/>
            <person name="Liu H.-C."/>
            <person name="Zhou Y.-G."/>
            <person name="Yu Y.-J."/>
            <person name="Li A.-H."/>
        </authorList>
    </citation>
    <scope>NUCLEOTIDE SEQUENCE [LARGE SCALE GENOMIC DNA]</scope>
    <source>
        <strain evidence="1 2">C22-A2</strain>
    </source>
</reference>
<dbReference type="Proteomes" id="UP001335737">
    <property type="component" value="Unassembled WGS sequence"/>
</dbReference>
<evidence type="ECO:0000313" key="1">
    <source>
        <dbReference type="EMBL" id="MEC5423574.1"/>
    </source>
</evidence>
<comment type="caution">
    <text evidence="1">The sequence shown here is derived from an EMBL/GenBank/DDBJ whole genome shotgun (WGS) entry which is preliminary data.</text>
</comment>
<name>A0ABU6KGJ8_9BACI</name>
<dbReference type="InterPro" id="IPR020139">
    <property type="entry name" value="DUF2642"/>
</dbReference>
<dbReference type="EMBL" id="JARZFX010000003">
    <property type="protein sequence ID" value="MEC5423574.1"/>
    <property type="molecule type" value="Genomic_DNA"/>
</dbReference>
<protein>
    <submittedName>
        <fullName evidence="1">DUF2642 domain-containing protein</fullName>
    </submittedName>
</protein>
<sequence>MSASNDEERHVQAPQMMTHVDPYLYQMLQQCMDRVVVVQTIKDSVRGTLKSVYPDHVVVEVERRYFHIRMQQVIWVLPE</sequence>
<organism evidence="1 2">
    <name type="scientific">Virgibacillus tibetensis</name>
    <dbReference type="NCBI Taxonomy" id="3042313"/>
    <lineage>
        <taxon>Bacteria</taxon>
        <taxon>Bacillati</taxon>
        <taxon>Bacillota</taxon>
        <taxon>Bacilli</taxon>
        <taxon>Bacillales</taxon>
        <taxon>Bacillaceae</taxon>
        <taxon>Virgibacillus</taxon>
    </lineage>
</organism>
<proteinExistence type="predicted"/>
<evidence type="ECO:0000313" key="2">
    <source>
        <dbReference type="Proteomes" id="UP001335737"/>
    </source>
</evidence>
<dbReference type="RefSeq" id="WP_327607143.1">
    <property type="nucleotide sequence ID" value="NZ_JARZFX010000003.1"/>
</dbReference>